<reference evidence="2" key="1">
    <citation type="journal article" date="2020" name="Stud. Mycol.">
        <title>101 Dothideomycetes genomes: a test case for predicting lifestyles and emergence of pathogens.</title>
        <authorList>
            <person name="Haridas S."/>
            <person name="Albert R."/>
            <person name="Binder M."/>
            <person name="Bloem J."/>
            <person name="Labutti K."/>
            <person name="Salamov A."/>
            <person name="Andreopoulos B."/>
            <person name="Baker S."/>
            <person name="Barry K."/>
            <person name="Bills G."/>
            <person name="Bluhm B."/>
            <person name="Cannon C."/>
            <person name="Castanera R."/>
            <person name="Culley D."/>
            <person name="Daum C."/>
            <person name="Ezra D."/>
            <person name="Gonzalez J."/>
            <person name="Henrissat B."/>
            <person name="Kuo A."/>
            <person name="Liang C."/>
            <person name="Lipzen A."/>
            <person name="Lutzoni F."/>
            <person name="Magnuson J."/>
            <person name="Mondo S."/>
            <person name="Nolan M."/>
            <person name="Ohm R."/>
            <person name="Pangilinan J."/>
            <person name="Park H.-J."/>
            <person name="Ramirez L."/>
            <person name="Alfaro M."/>
            <person name="Sun H."/>
            <person name="Tritt A."/>
            <person name="Yoshinaga Y."/>
            <person name="Zwiers L.-H."/>
            <person name="Turgeon B."/>
            <person name="Goodwin S."/>
            <person name="Spatafora J."/>
            <person name="Crous P."/>
            <person name="Grigoriev I."/>
        </authorList>
    </citation>
    <scope>NUCLEOTIDE SEQUENCE</scope>
    <source>
        <strain evidence="2">ATCC 16933</strain>
    </source>
</reference>
<proteinExistence type="predicted"/>
<accession>A0A6A6NMQ4</accession>
<gene>
    <name evidence="2" type="ORF">BDY21DRAFT_375430</name>
</gene>
<dbReference type="InterPro" id="IPR031452">
    <property type="entry name" value="Kre1"/>
</dbReference>
<name>A0A6A6NMQ4_9PEZI</name>
<keyword evidence="3" id="KW-1185">Reference proteome</keyword>
<evidence type="ECO:0000256" key="1">
    <source>
        <dbReference type="SAM" id="MobiDB-lite"/>
    </source>
</evidence>
<dbReference type="OrthoDB" id="5406216at2759"/>
<dbReference type="EMBL" id="MU001706">
    <property type="protein sequence ID" value="KAF2452624.1"/>
    <property type="molecule type" value="Genomic_DNA"/>
</dbReference>
<evidence type="ECO:0000313" key="3">
    <source>
        <dbReference type="Proteomes" id="UP000799766"/>
    </source>
</evidence>
<protein>
    <submittedName>
        <fullName evidence="2">Uncharacterized protein</fullName>
    </submittedName>
</protein>
<dbReference type="Pfam" id="PF17056">
    <property type="entry name" value="KRE1"/>
    <property type="match status" value="1"/>
</dbReference>
<dbReference type="AlphaFoldDB" id="A0A6A6NMQ4"/>
<feature type="region of interest" description="Disordered" evidence="1">
    <location>
        <begin position="21"/>
        <end position="42"/>
    </location>
</feature>
<dbReference type="Proteomes" id="UP000799766">
    <property type="component" value="Unassembled WGS sequence"/>
</dbReference>
<organism evidence="2 3">
    <name type="scientific">Lineolata rhizophorae</name>
    <dbReference type="NCBI Taxonomy" id="578093"/>
    <lineage>
        <taxon>Eukaryota</taxon>
        <taxon>Fungi</taxon>
        <taxon>Dikarya</taxon>
        <taxon>Ascomycota</taxon>
        <taxon>Pezizomycotina</taxon>
        <taxon>Dothideomycetes</taxon>
        <taxon>Dothideomycetes incertae sedis</taxon>
        <taxon>Lineolatales</taxon>
        <taxon>Lineolataceae</taxon>
        <taxon>Lineolata</taxon>
    </lineage>
</organism>
<sequence length="171" mass="17087">MAVHPAPLPAPPAISNSTIARQTTTAEPSKAPAANAPLPTAHPLGDLELREIVADPAAAATNQAQAPTVTTAWIETELADGTHTWVEIVFTQTFAPVLDQLPSPAAGSVGMGSLTGEVGVVKTAVPEEAGAARVRGGGGGGGWERGARWPRWRVGGGVVAAVLGAGVVAAL</sequence>
<dbReference type="GO" id="GO:0031505">
    <property type="term" value="P:fungal-type cell wall organization"/>
    <property type="evidence" value="ECO:0007669"/>
    <property type="project" value="InterPro"/>
</dbReference>
<evidence type="ECO:0000313" key="2">
    <source>
        <dbReference type="EMBL" id="KAF2452624.1"/>
    </source>
</evidence>